<organism evidence="4 5">
    <name type="scientific">Staphylococcus kloosii</name>
    <dbReference type="NCBI Taxonomy" id="29384"/>
    <lineage>
        <taxon>Bacteria</taxon>
        <taxon>Bacillati</taxon>
        <taxon>Bacillota</taxon>
        <taxon>Bacilli</taxon>
        <taxon>Bacillales</taxon>
        <taxon>Staphylococcaceae</taxon>
        <taxon>Staphylococcus</taxon>
    </lineage>
</organism>
<keyword evidence="6" id="KW-1185">Reference proteome</keyword>
<proteinExistence type="predicted"/>
<dbReference type="Pfam" id="PF11070">
    <property type="entry name" value="DUF2871"/>
    <property type="match status" value="1"/>
</dbReference>
<accession>A0A151A231</accession>
<evidence type="ECO:0000313" key="5">
    <source>
        <dbReference type="Proteomes" id="UP000075418"/>
    </source>
</evidence>
<sequence>MRRILYAFLIYTIIGLISGFYYRELTVAHHFTGDTQLKVLHTHLLMLGMFMHLVLLPFEKLFKLSSYYIFNWFFIIYNLGVLFTVGMMFMKGTYQVIGKTVPESFAGYAGIGHTVLTAGFVLLFFLLRNALIKDPRD</sequence>
<comment type="caution">
    <text evidence="4">The sequence shown here is derived from an EMBL/GenBank/DDBJ whole genome shotgun (WGS) entry which is preliminary data.</text>
</comment>
<evidence type="ECO:0000256" key="1">
    <source>
        <dbReference type="SAM" id="Phobius"/>
    </source>
</evidence>
<reference evidence="3" key="4">
    <citation type="submission" date="2021-09" db="EMBL/GenBank/DDBJ databases">
        <authorList>
            <person name="Gilroy R."/>
        </authorList>
    </citation>
    <scope>NUCLEOTIDE SEQUENCE</scope>
    <source>
        <strain evidence="3">CHK149-3286</strain>
    </source>
</reference>
<dbReference type="EMBL" id="DYVT01000050">
    <property type="protein sequence ID" value="HJF67631.1"/>
    <property type="molecule type" value="Genomic_DNA"/>
</dbReference>
<dbReference type="RefSeq" id="WP_061853598.1">
    <property type="nucleotide sequence ID" value="NZ_BKAQ01000023.1"/>
</dbReference>
<dbReference type="EMBL" id="LUGM01000002">
    <property type="protein sequence ID" value="KYH13367.1"/>
    <property type="molecule type" value="Genomic_DNA"/>
</dbReference>
<keyword evidence="1" id="KW-0812">Transmembrane</keyword>
<dbReference type="OrthoDB" id="1644899at2"/>
<reference evidence="4 5" key="1">
    <citation type="submission" date="2016-02" db="EMBL/GenBank/DDBJ databases">
        <title>Draft genome sequence of hydrocarbon degrading Staphylococcus saprophyticus Strain CNV2, isolated from crude-oil contaminated soil from Noonmati Oil Refinery, Guwahati, Assam, India.</title>
        <authorList>
            <person name="Mukherjee A."/>
            <person name="Chettri B."/>
            <person name="Langpoklakpam J."/>
            <person name="Singh A.K."/>
            <person name="Chattopadhyay D.J."/>
        </authorList>
    </citation>
    <scope>NUCLEOTIDE SEQUENCE [LARGE SCALE GENOMIC DNA]</scope>
    <source>
        <strain evidence="4 5">CNV2</strain>
    </source>
</reference>
<dbReference type="Proteomes" id="UP000075418">
    <property type="component" value="Unassembled WGS sequence"/>
</dbReference>
<reference evidence="2 6" key="2">
    <citation type="submission" date="2019-07" db="EMBL/GenBank/DDBJ databases">
        <title>Whole genome shotgun sequence of Staphylococcus kloosii NBRC 109624.</title>
        <authorList>
            <person name="Hosoyama A."/>
            <person name="Uohara A."/>
            <person name="Ohji S."/>
            <person name="Ichikawa N."/>
        </authorList>
    </citation>
    <scope>NUCLEOTIDE SEQUENCE [LARGE SCALE GENOMIC DNA]</scope>
    <source>
        <strain evidence="2 6">NBRC 109624</strain>
    </source>
</reference>
<feature type="transmembrane region" description="Helical" evidence="1">
    <location>
        <begin position="70"/>
        <end position="90"/>
    </location>
</feature>
<keyword evidence="1" id="KW-1133">Transmembrane helix</keyword>
<evidence type="ECO:0000313" key="6">
    <source>
        <dbReference type="Proteomes" id="UP000321040"/>
    </source>
</evidence>
<name>A0A151A231_9STAP</name>
<feature type="transmembrane region" description="Helical" evidence="1">
    <location>
        <begin position="105"/>
        <end position="127"/>
    </location>
</feature>
<keyword evidence="1" id="KW-0472">Membrane</keyword>
<feature type="transmembrane region" description="Helical" evidence="1">
    <location>
        <begin position="5"/>
        <end position="22"/>
    </location>
</feature>
<gene>
    <name evidence="4" type="ORF">A0131_00890</name>
    <name evidence="3" type="ORF">K8V85_04900</name>
    <name evidence="2" type="ORF">SKL01_23370</name>
</gene>
<protein>
    <submittedName>
        <fullName evidence="3">DUF2871 domain-containing protein</fullName>
    </submittedName>
    <submittedName>
        <fullName evidence="2">Membrane protein</fullName>
    </submittedName>
</protein>
<dbReference type="GeneID" id="69904535"/>
<dbReference type="AlphaFoldDB" id="A0A151A231"/>
<accession>A0A2T4RBM4</accession>
<dbReference type="Proteomes" id="UP000706163">
    <property type="component" value="Unassembled WGS sequence"/>
</dbReference>
<feature type="transmembrane region" description="Helical" evidence="1">
    <location>
        <begin position="42"/>
        <end position="58"/>
    </location>
</feature>
<dbReference type="Proteomes" id="UP000321040">
    <property type="component" value="Unassembled WGS sequence"/>
</dbReference>
<evidence type="ECO:0000313" key="4">
    <source>
        <dbReference type="EMBL" id="KYH13367.1"/>
    </source>
</evidence>
<evidence type="ECO:0000313" key="2">
    <source>
        <dbReference type="EMBL" id="GEP83159.1"/>
    </source>
</evidence>
<dbReference type="EMBL" id="BKAQ01000023">
    <property type="protein sequence ID" value="GEP83159.1"/>
    <property type="molecule type" value="Genomic_DNA"/>
</dbReference>
<dbReference type="InterPro" id="IPR021299">
    <property type="entry name" value="DUF2871"/>
</dbReference>
<dbReference type="KEGG" id="skl:C7J89_04215"/>
<evidence type="ECO:0000313" key="3">
    <source>
        <dbReference type="EMBL" id="HJF67631.1"/>
    </source>
</evidence>
<reference evidence="3" key="3">
    <citation type="journal article" date="2021" name="PeerJ">
        <title>Extensive microbial diversity within the chicken gut microbiome revealed by metagenomics and culture.</title>
        <authorList>
            <person name="Gilroy R."/>
            <person name="Ravi A."/>
            <person name="Getino M."/>
            <person name="Pursley I."/>
            <person name="Horton D.L."/>
            <person name="Alikhan N.F."/>
            <person name="Baker D."/>
            <person name="Gharbi K."/>
            <person name="Hall N."/>
            <person name="Watson M."/>
            <person name="Adriaenssens E.M."/>
            <person name="Foster-Nyarko E."/>
            <person name="Jarju S."/>
            <person name="Secka A."/>
            <person name="Antonio M."/>
            <person name="Oren A."/>
            <person name="Chaudhuri R.R."/>
            <person name="La Ragione R."/>
            <person name="Hildebrand F."/>
            <person name="Pallen M.J."/>
        </authorList>
    </citation>
    <scope>NUCLEOTIDE SEQUENCE</scope>
    <source>
        <strain evidence="3">CHK149-3286</strain>
    </source>
</reference>